<dbReference type="AlphaFoldDB" id="X1BYU3"/>
<reference evidence="1" key="1">
    <citation type="journal article" date="2014" name="Front. Microbiol.">
        <title>High frequency of phylogenetically diverse reductive dehalogenase-homologous genes in deep subseafloor sedimentary metagenomes.</title>
        <authorList>
            <person name="Kawai M."/>
            <person name="Futagami T."/>
            <person name="Toyoda A."/>
            <person name="Takaki Y."/>
            <person name="Nishi S."/>
            <person name="Hori S."/>
            <person name="Arai W."/>
            <person name="Tsubouchi T."/>
            <person name="Morono Y."/>
            <person name="Uchiyama I."/>
            <person name="Ito T."/>
            <person name="Fujiyama A."/>
            <person name="Inagaki F."/>
            <person name="Takami H."/>
        </authorList>
    </citation>
    <scope>NUCLEOTIDE SEQUENCE</scope>
    <source>
        <strain evidence="1">Expedition CK06-06</strain>
    </source>
</reference>
<sequence>MKECIMCGKEFVSFVVGKGNRGAKIKAKRPANTFCCSKVCSIRYRDIRYKLLNPLYSKIQILKKKLSKFEGKKK</sequence>
<name>X1BYU3_9ZZZZ</name>
<proteinExistence type="predicted"/>
<protein>
    <submittedName>
        <fullName evidence="1">Uncharacterized protein</fullName>
    </submittedName>
</protein>
<comment type="caution">
    <text evidence="1">The sequence shown here is derived from an EMBL/GenBank/DDBJ whole genome shotgun (WGS) entry which is preliminary data.</text>
</comment>
<dbReference type="EMBL" id="BART01025443">
    <property type="protein sequence ID" value="GAH00971.1"/>
    <property type="molecule type" value="Genomic_DNA"/>
</dbReference>
<evidence type="ECO:0000313" key="1">
    <source>
        <dbReference type="EMBL" id="GAH00971.1"/>
    </source>
</evidence>
<gene>
    <name evidence="1" type="ORF">S01H4_45670</name>
</gene>
<organism evidence="1">
    <name type="scientific">marine sediment metagenome</name>
    <dbReference type="NCBI Taxonomy" id="412755"/>
    <lineage>
        <taxon>unclassified sequences</taxon>
        <taxon>metagenomes</taxon>
        <taxon>ecological metagenomes</taxon>
    </lineage>
</organism>
<accession>X1BYU3</accession>